<dbReference type="GO" id="GO:0006820">
    <property type="term" value="P:monoatomic anion transport"/>
    <property type="evidence" value="ECO:0007669"/>
    <property type="project" value="TreeGrafter"/>
</dbReference>
<organism evidence="9 10">
    <name type="scientific">Rhynchophorus ferrugineus</name>
    <name type="common">Red palm weevil</name>
    <name type="synonym">Curculio ferrugineus</name>
    <dbReference type="NCBI Taxonomy" id="354439"/>
    <lineage>
        <taxon>Eukaryota</taxon>
        <taxon>Metazoa</taxon>
        <taxon>Ecdysozoa</taxon>
        <taxon>Arthropoda</taxon>
        <taxon>Hexapoda</taxon>
        <taxon>Insecta</taxon>
        <taxon>Pterygota</taxon>
        <taxon>Neoptera</taxon>
        <taxon>Endopterygota</taxon>
        <taxon>Coleoptera</taxon>
        <taxon>Polyphaga</taxon>
        <taxon>Cucujiformia</taxon>
        <taxon>Curculionidae</taxon>
        <taxon>Dryophthorinae</taxon>
        <taxon>Rhynchophorus</taxon>
    </lineage>
</organism>
<feature type="transmembrane region" description="Helical" evidence="7">
    <location>
        <begin position="154"/>
        <end position="175"/>
    </location>
</feature>
<feature type="transmembrane region" description="Helical" evidence="7">
    <location>
        <begin position="90"/>
        <end position="110"/>
    </location>
</feature>
<evidence type="ECO:0000256" key="3">
    <source>
        <dbReference type="ARBA" id="ARBA00022692"/>
    </source>
</evidence>
<gene>
    <name evidence="9" type="ORF">GWI33_020139</name>
</gene>
<feature type="transmembrane region" description="Helical" evidence="7">
    <location>
        <begin position="283"/>
        <end position="300"/>
    </location>
</feature>
<protein>
    <recommendedName>
        <fullName evidence="8">Major facilitator superfamily (MFS) profile domain-containing protein</fullName>
    </recommendedName>
</protein>
<keyword evidence="2" id="KW-0813">Transport</keyword>
<name>A0A834HT56_RHYFE</name>
<dbReference type="SUPFAM" id="SSF103473">
    <property type="entry name" value="MFS general substrate transporter"/>
    <property type="match status" value="1"/>
</dbReference>
<dbReference type="InterPro" id="IPR050382">
    <property type="entry name" value="MFS_Na/Anion_cotransporter"/>
</dbReference>
<dbReference type="PANTHER" id="PTHR11662">
    <property type="entry name" value="SOLUTE CARRIER FAMILY 17"/>
    <property type="match status" value="1"/>
</dbReference>
<keyword evidence="10" id="KW-1185">Reference proteome</keyword>
<evidence type="ECO:0000256" key="4">
    <source>
        <dbReference type="ARBA" id="ARBA00022847"/>
    </source>
</evidence>
<reference evidence="9" key="1">
    <citation type="submission" date="2020-08" db="EMBL/GenBank/DDBJ databases">
        <title>Genome sequencing and assembly of the red palm weevil Rhynchophorus ferrugineus.</title>
        <authorList>
            <person name="Dias G.B."/>
            <person name="Bergman C.M."/>
            <person name="Manee M."/>
        </authorList>
    </citation>
    <scope>NUCLEOTIDE SEQUENCE</scope>
    <source>
        <strain evidence="9">AA-2017</strain>
        <tissue evidence="9">Whole larva</tissue>
    </source>
</reference>
<dbReference type="Proteomes" id="UP000625711">
    <property type="component" value="Unassembled WGS sequence"/>
</dbReference>
<dbReference type="PANTHER" id="PTHR11662:SF457">
    <property type="entry name" value="MAJOR FACILITATOR SUPERFAMILY TRANSPORTER 3"/>
    <property type="match status" value="1"/>
</dbReference>
<accession>A0A834HT56</accession>
<feature type="transmembrane region" description="Helical" evidence="7">
    <location>
        <begin position="346"/>
        <end position="366"/>
    </location>
</feature>
<evidence type="ECO:0000313" key="10">
    <source>
        <dbReference type="Proteomes" id="UP000625711"/>
    </source>
</evidence>
<feature type="domain" description="Major facilitator superfamily (MFS) profile" evidence="8">
    <location>
        <begin position="15"/>
        <end position="437"/>
    </location>
</feature>
<evidence type="ECO:0000256" key="6">
    <source>
        <dbReference type="ARBA" id="ARBA00023136"/>
    </source>
</evidence>
<dbReference type="OrthoDB" id="2985014at2759"/>
<feature type="transmembrane region" description="Helical" evidence="7">
    <location>
        <begin position="63"/>
        <end position="83"/>
    </location>
</feature>
<feature type="transmembrane region" description="Helical" evidence="7">
    <location>
        <begin position="181"/>
        <end position="201"/>
    </location>
</feature>
<feature type="transmembrane region" description="Helical" evidence="7">
    <location>
        <begin position="413"/>
        <end position="432"/>
    </location>
</feature>
<keyword evidence="6 7" id="KW-0472">Membrane</keyword>
<feature type="transmembrane region" description="Helical" evidence="7">
    <location>
        <begin position="12"/>
        <end position="32"/>
    </location>
</feature>
<dbReference type="Gene3D" id="1.20.1250.20">
    <property type="entry name" value="MFS general substrate transporter like domains"/>
    <property type="match status" value="2"/>
</dbReference>
<keyword evidence="4" id="KW-0769">Symport</keyword>
<dbReference type="PROSITE" id="PS50850">
    <property type="entry name" value="MFS"/>
    <property type="match status" value="1"/>
</dbReference>
<dbReference type="InterPro" id="IPR020846">
    <property type="entry name" value="MFS_dom"/>
</dbReference>
<feature type="transmembrane region" description="Helical" evidence="7">
    <location>
        <begin position="246"/>
        <end position="263"/>
    </location>
</feature>
<evidence type="ECO:0000259" key="8">
    <source>
        <dbReference type="PROSITE" id="PS50850"/>
    </source>
</evidence>
<feature type="transmembrane region" description="Helical" evidence="7">
    <location>
        <begin position="378"/>
        <end position="398"/>
    </location>
</feature>
<comment type="subcellular location">
    <subcellularLocation>
        <location evidence="1">Membrane</location>
        <topology evidence="1">Multi-pass membrane protein</topology>
    </subcellularLocation>
</comment>
<feature type="transmembrane region" description="Helical" evidence="7">
    <location>
        <begin position="321"/>
        <end position="340"/>
    </location>
</feature>
<dbReference type="FunFam" id="1.20.1250.20:FF:000423">
    <property type="entry name" value="Putative inorganic phosphate cotransporter-like Protein"/>
    <property type="match status" value="1"/>
</dbReference>
<dbReference type="GO" id="GO:0015293">
    <property type="term" value="F:symporter activity"/>
    <property type="evidence" value="ECO:0007669"/>
    <property type="project" value="UniProtKB-KW"/>
</dbReference>
<dbReference type="InterPro" id="IPR036259">
    <property type="entry name" value="MFS_trans_sf"/>
</dbReference>
<dbReference type="AlphaFoldDB" id="A0A834HT56"/>
<proteinExistence type="predicted"/>
<dbReference type="InterPro" id="IPR011701">
    <property type="entry name" value="MFS"/>
</dbReference>
<dbReference type="GO" id="GO:0016020">
    <property type="term" value="C:membrane"/>
    <property type="evidence" value="ECO:0007669"/>
    <property type="project" value="UniProtKB-SubCell"/>
</dbReference>
<keyword evidence="5 7" id="KW-1133">Transmembrane helix</keyword>
<comment type="caution">
    <text evidence="9">The sequence shown here is derived from an EMBL/GenBank/DDBJ whole genome shotgun (WGS) entry which is preliminary data.</text>
</comment>
<evidence type="ECO:0000313" key="9">
    <source>
        <dbReference type="EMBL" id="KAF7266644.1"/>
    </source>
</evidence>
<dbReference type="Pfam" id="PF07690">
    <property type="entry name" value="MFS_1"/>
    <property type="match status" value="1"/>
</dbReference>
<evidence type="ECO:0000256" key="1">
    <source>
        <dbReference type="ARBA" id="ARBA00004141"/>
    </source>
</evidence>
<sequence length="448" mass="49939">MGKFQYRHFHAVQLSIALAVIYGMRVNFHVGIVRMVNHTAIGIAEYDQSEDGPFIWSKRIQGLLLSSYFWGYILTMLPGAIIAERYSAKWVFFGAVFLNILGSLLTPLASKIHYGAMLILRLLQGLSAGASYPSTHVMLAAWSPVDERSFMTSVAFSGTSMGAVVYTLAAGYIAAGLGWEYIYYIEGGVSALWLIVWGVFVGDSPSTHWFISHEESQHIINSISQGKLPTKKPKVPWGKVFRSMEFWSILVAQTCCNWAWYTLLIELPLFMKDVLNLKISENALYTAVPFLSVFFFMIILGKIMDILRAKKVFTTTEARKVATGIQCIGPLFCFIGVCYIENVTAILILITLAVMLMGGMFSGYLANHIDIAPNFAGTLMGITNTAGTLSGIGVPLFVNEVTRKDNSIKSWRIIFWTSNLMLIIEFLFYTIFGSGEEQEWNKGVRGND</sequence>
<evidence type="ECO:0000256" key="2">
    <source>
        <dbReference type="ARBA" id="ARBA00022448"/>
    </source>
</evidence>
<dbReference type="CDD" id="cd17318">
    <property type="entry name" value="MFS_SLC17"/>
    <property type="match status" value="1"/>
</dbReference>
<keyword evidence="3 7" id="KW-0812">Transmembrane</keyword>
<dbReference type="FunFam" id="1.20.1250.20:FF:000003">
    <property type="entry name" value="Solute carrier family 17 member 3"/>
    <property type="match status" value="1"/>
</dbReference>
<dbReference type="EMBL" id="JAACXV010014526">
    <property type="protein sequence ID" value="KAF7266644.1"/>
    <property type="molecule type" value="Genomic_DNA"/>
</dbReference>
<evidence type="ECO:0000256" key="7">
    <source>
        <dbReference type="SAM" id="Phobius"/>
    </source>
</evidence>
<evidence type="ECO:0000256" key="5">
    <source>
        <dbReference type="ARBA" id="ARBA00022989"/>
    </source>
</evidence>